<dbReference type="EMBL" id="SORF01000006">
    <property type="protein sequence ID" value="TDY46620.1"/>
    <property type="molecule type" value="Genomic_DNA"/>
</dbReference>
<dbReference type="EC" id="6.3.2.5" evidence="3"/>
<reference evidence="7 8" key="1">
    <citation type="submission" date="2019-03" db="EMBL/GenBank/DDBJ databases">
        <title>Genomic Encyclopedia of Type Strains, Phase IV (KMG-IV): sequencing the most valuable type-strain genomes for metagenomic binning, comparative biology and taxonomic classification.</title>
        <authorList>
            <person name="Goeker M."/>
        </authorList>
    </citation>
    <scope>NUCLEOTIDE SEQUENCE [LARGE SCALE GENOMIC DNA]</scope>
    <source>
        <strain evidence="7 8">DSM 17974</strain>
    </source>
</reference>
<dbReference type="NCBIfam" id="TIGR00521">
    <property type="entry name" value="coaBC_dfp"/>
    <property type="match status" value="1"/>
</dbReference>
<evidence type="ECO:0000259" key="6">
    <source>
        <dbReference type="Pfam" id="PF04127"/>
    </source>
</evidence>
<comment type="pathway">
    <text evidence="3 4">Cofactor biosynthesis; coenzyme A biosynthesis; CoA from (R)-pantothenate: step 3/5.</text>
</comment>
<dbReference type="GO" id="GO:0004633">
    <property type="term" value="F:phosphopantothenoylcysteine decarboxylase activity"/>
    <property type="evidence" value="ECO:0007669"/>
    <property type="project" value="UniProtKB-UniRule"/>
</dbReference>
<dbReference type="InterPro" id="IPR007085">
    <property type="entry name" value="DNA/pantothenate-metab_flavo_C"/>
</dbReference>
<dbReference type="InterPro" id="IPR005252">
    <property type="entry name" value="CoaBC"/>
</dbReference>
<dbReference type="GO" id="GO:0015937">
    <property type="term" value="P:coenzyme A biosynthetic process"/>
    <property type="evidence" value="ECO:0007669"/>
    <property type="project" value="UniProtKB-UniRule"/>
</dbReference>
<comment type="function">
    <text evidence="3">Catalyzes two sequential steps in the biosynthesis of coenzyme A. In the first step cysteine is conjugated to 4'-phosphopantothenate to form 4-phosphopantothenoylcysteine. In the second step the latter compound is decarboxylated to form 4'-phosphopantotheine.</text>
</comment>
<dbReference type="InterPro" id="IPR003382">
    <property type="entry name" value="Flavoprotein"/>
</dbReference>
<dbReference type="Proteomes" id="UP000294581">
    <property type="component" value="Unassembled WGS sequence"/>
</dbReference>
<comment type="catalytic activity">
    <reaction evidence="3 4">
        <text>N-[(R)-4-phosphopantothenoyl]-L-cysteine + H(+) = (R)-4'-phosphopantetheine + CO2</text>
        <dbReference type="Rhea" id="RHEA:16793"/>
        <dbReference type="ChEBI" id="CHEBI:15378"/>
        <dbReference type="ChEBI" id="CHEBI:16526"/>
        <dbReference type="ChEBI" id="CHEBI:59458"/>
        <dbReference type="ChEBI" id="CHEBI:61723"/>
        <dbReference type="EC" id="4.1.1.36"/>
    </reaction>
</comment>
<dbReference type="UniPathway" id="UPA00241">
    <property type="reaction ID" value="UER00353"/>
</dbReference>
<proteinExistence type="inferred from homology"/>
<comment type="pathway">
    <text evidence="3 4">Cofactor biosynthesis; coenzyme A biosynthesis; CoA from (R)-pantothenate: step 2/5.</text>
</comment>
<comment type="caution">
    <text evidence="7">The sequence shown here is derived from an EMBL/GenBank/DDBJ whole genome shotgun (WGS) entry which is preliminary data.</text>
</comment>
<comment type="similarity">
    <text evidence="3 4">In the C-terminal section; belongs to the PPC synthetase family.</text>
</comment>
<comment type="catalytic activity">
    <reaction evidence="3 4">
        <text>(R)-4'-phosphopantothenate + L-cysteine + CTP = N-[(R)-4-phosphopantothenoyl]-L-cysteine + CMP + diphosphate + H(+)</text>
        <dbReference type="Rhea" id="RHEA:19397"/>
        <dbReference type="ChEBI" id="CHEBI:10986"/>
        <dbReference type="ChEBI" id="CHEBI:15378"/>
        <dbReference type="ChEBI" id="CHEBI:33019"/>
        <dbReference type="ChEBI" id="CHEBI:35235"/>
        <dbReference type="ChEBI" id="CHEBI:37563"/>
        <dbReference type="ChEBI" id="CHEBI:59458"/>
        <dbReference type="ChEBI" id="CHEBI:60377"/>
        <dbReference type="EC" id="6.3.2.5"/>
    </reaction>
</comment>
<dbReference type="GO" id="GO:0010181">
    <property type="term" value="F:FMN binding"/>
    <property type="evidence" value="ECO:0007669"/>
    <property type="project" value="UniProtKB-UniRule"/>
</dbReference>
<dbReference type="PANTHER" id="PTHR14359">
    <property type="entry name" value="HOMO-OLIGOMERIC FLAVIN CONTAINING CYS DECARBOXYLASE FAMILY"/>
    <property type="match status" value="1"/>
</dbReference>
<keyword evidence="8" id="KW-1185">Reference proteome</keyword>
<keyword evidence="3 4" id="KW-0285">Flavoprotein</keyword>
<feature type="region of interest" description="Phosphopantothenate--cysteine ligase" evidence="3">
    <location>
        <begin position="189"/>
        <end position="405"/>
    </location>
</feature>
<dbReference type="Pfam" id="PF04127">
    <property type="entry name" value="DFP"/>
    <property type="match status" value="1"/>
</dbReference>
<dbReference type="RefSeq" id="WP_134159491.1">
    <property type="nucleotide sequence ID" value="NZ_SORF01000006.1"/>
</dbReference>
<organism evidence="7 8">
    <name type="scientific">Alicyclobacillus sacchari</name>
    <dbReference type="NCBI Taxonomy" id="392010"/>
    <lineage>
        <taxon>Bacteria</taxon>
        <taxon>Bacillati</taxon>
        <taxon>Bacillota</taxon>
        <taxon>Bacilli</taxon>
        <taxon>Bacillales</taxon>
        <taxon>Alicyclobacillaceae</taxon>
        <taxon>Alicyclobacillus</taxon>
    </lineage>
</organism>
<dbReference type="InterPro" id="IPR036551">
    <property type="entry name" value="Flavin_trans-like"/>
</dbReference>
<dbReference type="OrthoDB" id="9802554at2"/>
<dbReference type="SUPFAM" id="SSF52507">
    <property type="entry name" value="Homo-oligomeric flavin-containing Cys decarboxylases, HFCD"/>
    <property type="match status" value="1"/>
</dbReference>
<dbReference type="InterPro" id="IPR035929">
    <property type="entry name" value="CoaB-like_sf"/>
</dbReference>
<evidence type="ECO:0000256" key="4">
    <source>
        <dbReference type="RuleBase" id="RU364078"/>
    </source>
</evidence>
<comment type="similarity">
    <text evidence="3 4">In the N-terminal section; belongs to the HFCD (homo-oligomeric flavin containing Cys decarboxylase) superfamily.</text>
</comment>
<feature type="binding site" evidence="3">
    <location>
        <position position="340"/>
    </location>
    <ligand>
        <name>CTP</name>
        <dbReference type="ChEBI" id="CHEBI:37563"/>
    </ligand>
</feature>
<name>A0A4R8LMR4_9BACL</name>
<comment type="cofactor">
    <cofactor evidence="3">
        <name>FMN</name>
        <dbReference type="ChEBI" id="CHEBI:58210"/>
    </cofactor>
    <text evidence="3">Binds 1 FMN per subunit.</text>
</comment>
<feature type="binding site" evidence="3">
    <location>
        <begin position="303"/>
        <end position="306"/>
    </location>
    <ligand>
        <name>CTP</name>
        <dbReference type="ChEBI" id="CHEBI:37563"/>
    </ligand>
</feature>
<feature type="domain" description="DNA/pantothenate metabolism flavoprotein C-terminal" evidence="6">
    <location>
        <begin position="184"/>
        <end position="394"/>
    </location>
</feature>
<feature type="binding site" evidence="3">
    <location>
        <position position="277"/>
    </location>
    <ligand>
        <name>CTP</name>
        <dbReference type="ChEBI" id="CHEBI:37563"/>
    </ligand>
</feature>
<keyword evidence="1 3" id="KW-0210">Decarboxylase</keyword>
<comment type="function">
    <text evidence="4">Catalyzes two steps in the biosynthesis of coenzyme A. In the first step cysteine is conjugated to 4'-phosphopantothenate to form 4-phosphopantothenoylcysteine, in the latter compound is decarboxylated to form 4'-phosphopantotheine.</text>
</comment>
<dbReference type="AlphaFoldDB" id="A0A4R8LMR4"/>
<feature type="binding site" evidence="3">
    <location>
        <position position="287"/>
    </location>
    <ligand>
        <name>CTP</name>
        <dbReference type="ChEBI" id="CHEBI:37563"/>
    </ligand>
</feature>
<evidence type="ECO:0000259" key="5">
    <source>
        <dbReference type="Pfam" id="PF02441"/>
    </source>
</evidence>
<dbReference type="PANTHER" id="PTHR14359:SF6">
    <property type="entry name" value="PHOSPHOPANTOTHENOYLCYSTEINE DECARBOXYLASE"/>
    <property type="match status" value="1"/>
</dbReference>
<keyword evidence="3 4" id="KW-0436">Ligase</keyword>
<keyword evidence="3 4" id="KW-0288">FMN</keyword>
<feature type="binding site" evidence="3">
    <location>
        <position position="322"/>
    </location>
    <ligand>
        <name>CTP</name>
        <dbReference type="ChEBI" id="CHEBI:37563"/>
    </ligand>
</feature>
<dbReference type="SUPFAM" id="SSF102645">
    <property type="entry name" value="CoaB-like"/>
    <property type="match status" value="1"/>
</dbReference>
<protein>
    <recommendedName>
        <fullName evidence="3">Coenzyme A biosynthesis bifunctional protein CoaBC</fullName>
    </recommendedName>
    <alternativeName>
        <fullName evidence="3">DNA/pantothenate metabolism flavoprotein</fullName>
    </alternativeName>
    <alternativeName>
        <fullName evidence="3">Phosphopantothenoylcysteine synthetase/decarboxylase</fullName>
        <shortName evidence="3">PPCS-PPCDC</shortName>
    </alternativeName>
    <domain>
        <recommendedName>
            <fullName evidence="3">Phosphopantothenoylcysteine decarboxylase</fullName>
            <shortName evidence="3">PPC decarboxylase</shortName>
            <shortName evidence="3">PPC-DC</shortName>
            <ecNumber evidence="3">4.1.1.36</ecNumber>
        </recommendedName>
        <alternativeName>
            <fullName evidence="3">CoaC</fullName>
        </alternativeName>
    </domain>
    <domain>
        <recommendedName>
            <fullName evidence="3">Phosphopantothenate--cysteine ligase</fullName>
            <ecNumber evidence="3">6.3.2.5</ecNumber>
        </recommendedName>
        <alternativeName>
            <fullName evidence="3">CoaB</fullName>
        </alternativeName>
        <alternativeName>
            <fullName evidence="3">Phosphopantothenoylcysteine synthetase</fullName>
            <shortName evidence="3">PPC synthetase</shortName>
            <shortName evidence="3">PPC-S</shortName>
        </alternativeName>
    </domain>
</protein>
<feature type="domain" description="Flavoprotein" evidence="5">
    <location>
        <begin position="4"/>
        <end position="175"/>
    </location>
</feature>
<evidence type="ECO:0000256" key="3">
    <source>
        <dbReference type="HAMAP-Rule" id="MF_02225"/>
    </source>
</evidence>
<comment type="caution">
    <text evidence="3">Lacks conserved residue(s) required for the propagation of feature annotation.</text>
</comment>
<feature type="active site" description="Proton donor" evidence="3">
    <location>
        <position position="156"/>
    </location>
</feature>
<evidence type="ECO:0000313" key="7">
    <source>
        <dbReference type="EMBL" id="TDY46620.1"/>
    </source>
</evidence>
<keyword evidence="3" id="KW-0511">Multifunctional enzyme</keyword>
<dbReference type="EC" id="4.1.1.36" evidence="3"/>
<accession>A0A4R8LMR4</accession>
<feature type="binding site" evidence="3">
    <location>
        <position position="336"/>
    </location>
    <ligand>
        <name>CTP</name>
        <dbReference type="ChEBI" id="CHEBI:37563"/>
    </ligand>
</feature>
<evidence type="ECO:0000256" key="1">
    <source>
        <dbReference type="ARBA" id="ARBA00022793"/>
    </source>
</evidence>
<dbReference type="Pfam" id="PF02441">
    <property type="entry name" value="Flavoprotein"/>
    <property type="match status" value="1"/>
</dbReference>
<comment type="cofactor">
    <cofactor evidence="3">
        <name>Mg(2+)</name>
        <dbReference type="ChEBI" id="CHEBI:18420"/>
    </cofactor>
</comment>
<evidence type="ECO:0000256" key="2">
    <source>
        <dbReference type="ARBA" id="ARBA00023239"/>
    </source>
</evidence>
<keyword evidence="3" id="KW-0460">Magnesium</keyword>
<dbReference type="HAMAP" id="MF_02225">
    <property type="entry name" value="CoaBC"/>
    <property type="match status" value="1"/>
</dbReference>
<dbReference type="GO" id="GO:0046872">
    <property type="term" value="F:metal ion binding"/>
    <property type="evidence" value="ECO:0007669"/>
    <property type="project" value="UniProtKB-KW"/>
</dbReference>
<feature type="region of interest" description="Phosphopantothenoylcysteine decarboxylase" evidence="3">
    <location>
        <begin position="1"/>
        <end position="188"/>
    </location>
</feature>
<dbReference type="Gene3D" id="3.40.50.1950">
    <property type="entry name" value="Flavin prenyltransferase-like"/>
    <property type="match status" value="1"/>
</dbReference>
<keyword evidence="2 3" id="KW-0456">Lyase</keyword>
<keyword evidence="3" id="KW-0479">Metal-binding</keyword>
<dbReference type="GO" id="GO:0015941">
    <property type="term" value="P:pantothenate catabolic process"/>
    <property type="evidence" value="ECO:0007669"/>
    <property type="project" value="InterPro"/>
</dbReference>
<sequence length="405" mass="43542">MEPKTILVGVGGGIAAYKSAALCSLLVKRGYDVQALMTEHATRFIQPLTLQALTKHPVIFDTFAEPNPSEIAHIAVADRAALYVIAPATANLIGKLAHGLADDMVTTTALAATCPTVIAPAMNVHMYEHPAVQANLATLRQRGNLVLDPGEGPLACGYTGKGRMPEPEDIAEVIEALLHQERDLAGLRIVVTAGPTVEDIDPVRYLTNRSSGKMGYAIAQQAVARGAQVTLVSGPTHLQPVPGAEMLYVRSTDEMLAGVQRAMEHADVLIAAAAPADFRPAVCYEHKWKKSQGLMHIDLVETPDILAIMSQRRRRGQTIVGFAAETRDPVQYGRKKLEEKGLDLIVINDVSKPGAGFDVDTNQVTLVTRSGDVNELPMMAKYRVADQILSRIKDLRAQLGGEQGA</sequence>
<dbReference type="Gene3D" id="3.40.50.10300">
    <property type="entry name" value="CoaB-like"/>
    <property type="match status" value="1"/>
</dbReference>
<evidence type="ECO:0000313" key="8">
    <source>
        <dbReference type="Proteomes" id="UP000294581"/>
    </source>
</evidence>
<dbReference type="GO" id="GO:0004632">
    <property type="term" value="F:phosphopantothenate--cysteine ligase activity"/>
    <property type="evidence" value="ECO:0007669"/>
    <property type="project" value="UniProtKB-UniRule"/>
</dbReference>
<dbReference type="GO" id="GO:0071513">
    <property type="term" value="C:phosphopantothenoylcysteine decarboxylase complex"/>
    <property type="evidence" value="ECO:0007669"/>
    <property type="project" value="TreeGrafter"/>
</dbReference>
<gene>
    <name evidence="3" type="primary">coaBC</name>
    <name evidence="7" type="ORF">C7445_10646</name>
</gene>